<sequence length="228" mass="25089">LRASWESGTNQLLHYVKFSTGIRKLTVPLMPSNSFTGRKDNQFDFHAYQLLVTAAAVLKSLLLDGLQELQIHYYGFYTATIRRLLSETQDPRHLLHVILGHGFSATTRLTARSRSGIAALEGELQRQFEGVSLADLVVGVTEAPNDFGSMLFTLRRPVKMHVEVLTEETRALRLAKLVLAELPKVDRRWVLGSSKGVEGEDAGGVSDTVMVDVDVTVMPATAMPLGVA</sequence>
<accession>A0ACC3DIB3</accession>
<feature type="non-terminal residue" evidence="1">
    <location>
        <position position="1"/>
    </location>
</feature>
<organism evidence="1 2">
    <name type="scientific">Coniosporium uncinatum</name>
    <dbReference type="NCBI Taxonomy" id="93489"/>
    <lineage>
        <taxon>Eukaryota</taxon>
        <taxon>Fungi</taxon>
        <taxon>Dikarya</taxon>
        <taxon>Ascomycota</taxon>
        <taxon>Pezizomycotina</taxon>
        <taxon>Dothideomycetes</taxon>
        <taxon>Dothideomycetes incertae sedis</taxon>
        <taxon>Coniosporium</taxon>
    </lineage>
</organism>
<protein>
    <submittedName>
        <fullName evidence="1">Uncharacterized protein</fullName>
    </submittedName>
</protein>
<proteinExistence type="predicted"/>
<keyword evidence="2" id="KW-1185">Reference proteome</keyword>
<gene>
    <name evidence="1" type="ORF">LTS18_013550</name>
</gene>
<name>A0ACC3DIB3_9PEZI</name>
<comment type="caution">
    <text evidence="1">The sequence shown here is derived from an EMBL/GenBank/DDBJ whole genome shotgun (WGS) entry which is preliminary data.</text>
</comment>
<evidence type="ECO:0000313" key="1">
    <source>
        <dbReference type="EMBL" id="KAK3076237.1"/>
    </source>
</evidence>
<reference evidence="1" key="1">
    <citation type="submission" date="2024-09" db="EMBL/GenBank/DDBJ databases">
        <title>Black Yeasts Isolated from many extreme environments.</title>
        <authorList>
            <person name="Coleine C."/>
            <person name="Stajich J.E."/>
            <person name="Selbmann L."/>
        </authorList>
    </citation>
    <scope>NUCLEOTIDE SEQUENCE</scope>
    <source>
        <strain evidence="1">CCFEE 5737</strain>
    </source>
</reference>
<evidence type="ECO:0000313" key="2">
    <source>
        <dbReference type="Proteomes" id="UP001186974"/>
    </source>
</evidence>
<dbReference type="Proteomes" id="UP001186974">
    <property type="component" value="Unassembled WGS sequence"/>
</dbReference>
<dbReference type="EMBL" id="JAWDJW010004201">
    <property type="protein sequence ID" value="KAK3076237.1"/>
    <property type="molecule type" value="Genomic_DNA"/>
</dbReference>